<dbReference type="Proteomes" id="UP000283269">
    <property type="component" value="Unassembled WGS sequence"/>
</dbReference>
<feature type="compositionally biased region" description="Acidic residues" evidence="1">
    <location>
        <begin position="219"/>
        <end position="243"/>
    </location>
</feature>
<keyword evidence="3" id="KW-1185">Reference proteome</keyword>
<dbReference type="EMBL" id="NHYD01000097">
    <property type="protein sequence ID" value="PPQ95101.1"/>
    <property type="molecule type" value="Genomic_DNA"/>
</dbReference>
<feature type="region of interest" description="Disordered" evidence="1">
    <location>
        <begin position="188"/>
        <end position="256"/>
    </location>
</feature>
<comment type="caution">
    <text evidence="2">The sequence shown here is derived from an EMBL/GenBank/DDBJ whole genome shotgun (WGS) entry which is preliminary data.</text>
</comment>
<dbReference type="OrthoDB" id="3269075at2759"/>
<dbReference type="STRING" id="93625.A0A409XWJ1"/>
<dbReference type="InParanoid" id="A0A409XWJ1"/>
<accession>A0A409XWJ1</accession>
<evidence type="ECO:0000256" key="1">
    <source>
        <dbReference type="SAM" id="MobiDB-lite"/>
    </source>
</evidence>
<organism evidence="2 3">
    <name type="scientific">Psilocybe cyanescens</name>
    <dbReference type="NCBI Taxonomy" id="93625"/>
    <lineage>
        <taxon>Eukaryota</taxon>
        <taxon>Fungi</taxon>
        <taxon>Dikarya</taxon>
        <taxon>Basidiomycota</taxon>
        <taxon>Agaricomycotina</taxon>
        <taxon>Agaricomycetes</taxon>
        <taxon>Agaricomycetidae</taxon>
        <taxon>Agaricales</taxon>
        <taxon>Agaricineae</taxon>
        <taxon>Strophariaceae</taxon>
        <taxon>Psilocybe</taxon>
    </lineage>
</organism>
<reference evidence="2 3" key="1">
    <citation type="journal article" date="2018" name="Evol. Lett.">
        <title>Horizontal gene cluster transfer increased hallucinogenic mushroom diversity.</title>
        <authorList>
            <person name="Reynolds H.T."/>
            <person name="Vijayakumar V."/>
            <person name="Gluck-Thaler E."/>
            <person name="Korotkin H.B."/>
            <person name="Matheny P.B."/>
            <person name="Slot J.C."/>
        </authorList>
    </citation>
    <scope>NUCLEOTIDE SEQUENCE [LARGE SCALE GENOMIC DNA]</scope>
    <source>
        <strain evidence="2 3">2631</strain>
    </source>
</reference>
<feature type="region of interest" description="Disordered" evidence="1">
    <location>
        <begin position="1"/>
        <end position="25"/>
    </location>
</feature>
<evidence type="ECO:0000313" key="2">
    <source>
        <dbReference type="EMBL" id="PPQ95101.1"/>
    </source>
</evidence>
<gene>
    <name evidence="2" type="ORF">CVT25_011531</name>
</gene>
<name>A0A409XWJ1_PSICY</name>
<evidence type="ECO:0000313" key="3">
    <source>
        <dbReference type="Proteomes" id="UP000283269"/>
    </source>
</evidence>
<sequence length="256" mass="28710">MTKPKPKKAKDMSTKASALKKASDTTRAPNIEWAKNPDWMWSLISYLTDYLSFCIKLFSDSTAHANMEGRNKAVAKDGKAQQYGVLAKHVFENDLTQAKSYKEQPARLKKEYSEHVKALGQTGAGLAPEDVTEGSDLANLVESIIDKWPWWKEFHSFWHELPNYNPIGVSNSSPGRDQAASAEALLQADKNDDEVNPEDPTVNDDSKVHNELNDKEDINLDDVDNKDEEVDECEASECEDDDEKGEKNSKKAHLPI</sequence>
<protein>
    <submittedName>
        <fullName evidence="2">Uncharacterized protein</fullName>
    </submittedName>
</protein>
<feature type="compositionally biased region" description="Basic and acidic residues" evidence="1">
    <location>
        <begin position="204"/>
        <end position="218"/>
    </location>
</feature>
<proteinExistence type="predicted"/>
<dbReference type="AlphaFoldDB" id="A0A409XWJ1"/>